<organism evidence="2 3">
    <name type="scientific">Nocardia rhizosphaerihabitans</name>
    <dbReference type="NCBI Taxonomy" id="1691570"/>
    <lineage>
        <taxon>Bacteria</taxon>
        <taxon>Bacillati</taxon>
        <taxon>Actinomycetota</taxon>
        <taxon>Actinomycetes</taxon>
        <taxon>Mycobacteriales</taxon>
        <taxon>Nocardiaceae</taxon>
        <taxon>Nocardia</taxon>
    </lineage>
</organism>
<dbReference type="InterPro" id="IPR012347">
    <property type="entry name" value="Ferritin-like"/>
</dbReference>
<name>A0ABQ2L2C9_9NOCA</name>
<evidence type="ECO:0000313" key="3">
    <source>
        <dbReference type="Proteomes" id="UP000658127"/>
    </source>
</evidence>
<gene>
    <name evidence="2" type="ORF">GCM10011610_67930</name>
</gene>
<protein>
    <submittedName>
        <fullName evidence="2">DUF305 domain-containing protein</fullName>
    </submittedName>
</protein>
<keyword evidence="3" id="KW-1185">Reference proteome</keyword>
<evidence type="ECO:0000259" key="1">
    <source>
        <dbReference type="Pfam" id="PF03713"/>
    </source>
</evidence>
<feature type="domain" description="DUF305" evidence="1">
    <location>
        <begin position="45"/>
        <end position="201"/>
    </location>
</feature>
<dbReference type="RefSeq" id="WP_189034600.1">
    <property type="nucleotide sequence ID" value="NZ_BMNE01000013.1"/>
</dbReference>
<comment type="caution">
    <text evidence="2">The sequence shown here is derived from an EMBL/GenBank/DDBJ whole genome shotgun (WGS) entry which is preliminary data.</text>
</comment>
<evidence type="ECO:0000313" key="2">
    <source>
        <dbReference type="EMBL" id="GGN99711.1"/>
    </source>
</evidence>
<dbReference type="Gene3D" id="1.20.1260.10">
    <property type="match status" value="1"/>
</dbReference>
<sequence length="210" mass="22298">MSRHSAFRVAIVAGLAVLLLAMGMALRPVLISGEPARHPVLNATEIGFVQDMVAHHSQALMLVQRLDPGVEPSVSTLAGQIADTQRTELGMLLGWLRLANAPVTATHPMAWMQHSEAHQHRAAALASRDSAMPGMATTAELDQLAAARGGQAEVLFLQLMRRHHYGGVEMAAAADALLTGGEVERAARGMVTEQGREAGLLDLLLAQRGV</sequence>
<dbReference type="Proteomes" id="UP000658127">
    <property type="component" value="Unassembled WGS sequence"/>
</dbReference>
<dbReference type="EMBL" id="BMNE01000013">
    <property type="protein sequence ID" value="GGN99711.1"/>
    <property type="molecule type" value="Genomic_DNA"/>
</dbReference>
<dbReference type="PANTHER" id="PTHR36933">
    <property type="entry name" value="SLL0788 PROTEIN"/>
    <property type="match status" value="1"/>
</dbReference>
<dbReference type="Pfam" id="PF03713">
    <property type="entry name" value="DUF305"/>
    <property type="match status" value="1"/>
</dbReference>
<proteinExistence type="predicted"/>
<dbReference type="InterPro" id="IPR005183">
    <property type="entry name" value="DUF305_CopM-like"/>
</dbReference>
<dbReference type="PANTHER" id="PTHR36933:SF1">
    <property type="entry name" value="SLL0788 PROTEIN"/>
    <property type="match status" value="1"/>
</dbReference>
<reference evidence="3" key="1">
    <citation type="journal article" date="2019" name="Int. J. Syst. Evol. Microbiol.">
        <title>The Global Catalogue of Microorganisms (GCM) 10K type strain sequencing project: providing services to taxonomists for standard genome sequencing and annotation.</title>
        <authorList>
            <consortium name="The Broad Institute Genomics Platform"/>
            <consortium name="The Broad Institute Genome Sequencing Center for Infectious Disease"/>
            <person name="Wu L."/>
            <person name="Ma J."/>
        </authorList>
    </citation>
    <scope>NUCLEOTIDE SEQUENCE [LARGE SCALE GENOMIC DNA]</scope>
    <source>
        <strain evidence="3">CGMCC 4.7329</strain>
    </source>
</reference>
<accession>A0ABQ2L2C9</accession>